<sequence length="171" mass="19574">MMTARSELVGINYEQLYFSGEDLSLEEAFRRSEEAAMARKFIREIFTNFSPSPIEGSITGVKAFVSMTARQLFHQFPEIPANLRHIELPHSGHLFEARQIIFSSRTPTNWFSRVCRCCVKAKEDRVASKLDPETELVVQLQRSDTKEAVHGWLLTLSSIPLDKCEEPWLVA</sequence>
<dbReference type="AlphaFoldDB" id="A0A6G1IKS3"/>
<reference evidence="1" key="1">
    <citation type="journal article" date="2020" name="Stud. Mycol.">
        <title>101 Dothideomycetes genomes: a test case for predicting lifestyles and emergence of pathogens.</title>
        <authorList>
            <person name="Haridas S."/>
            <person name="Albert R."/>
            <person name="Binder M."/>
            <person name="Bloem J."/>
            <person name="Labutti K."/>
            <person name="Salamov A."/>
            <person name="Andreopoulos B."/>
            <person name="Baker S."/>
            <person name="Barry K."/>
            <person name="Bills G."/>
            <person name="Bluhm B."/>
            <person name="Cannon C."/>
            <person name="Castanera R."/>
            <person name="Culley D."/>
            <person name="Daum C."/>
            <person name="Ezra D."/>
            <person name="Gonzalez J."/>
            <person name="Henrissat B."/>
            <person name="Kuo A."/>
            <person name="Liang C."/>
            <person name="Lipzen A."/>
            <person name="Lutzoni F."/>
            <person name="Magnuson J."/>
            <person name="Mondo S."/>
            <person name="Nolan M."/>
            <person name="Ohm R."/>
            <person name="Pangilinan J."/>
            <person name="Park H.-J."/>
            <person name="Ramirez L."/>
            <person name="Alfaro M."/>
            <person name="Sun H."/>
            <person name="Tritt A."/>
            <person name="Yoshinaga Y."/>
            <person name="Zwiers L.-H."/>
            <person name="Turgeon B."/>
            <person name="Goodwin S."/>
            <person name="Spatafora J."/>
            <person name="Crous P."/>
            <person name="Grigoriev I."/>
        </authorList>
    </citation>
    <scope>NUCLEOTIDE SEQUENCE</scope>
    <source>
        <strain evidence="1">CBS 122367</strain>
    </source>
</reference>
<name>A0A6G1IKS3_9PLEO</name>
<dbReference type="Proteomes" id="UP000799291">
    <property type="component" value="Unassembled WGS sequence"/>
</dbReference>
<dbReference type="EMBL" id="MU005609">
    <property type="protein sequence ID" value="KAF2678745.1"/>
    <property type="molecule type" value="Genomic_DNA"/>
</dbReference>
<keyword evidence="2" id="KW-1185">Reference proteome</keyword>
<organism evidence="1 2">
    <name type="scientific">Lentithecium fluviatile CBS 122367</name>
    <dbReference type="NCBI Taxonomy" id="1168545"/>
    <lineage>
        <taxon>Eukaryota</taxon>
        <taxon>Fungi</taxon>
        <taxon>Dikarya</taxon>
        <taxon>Ascomycota</taxon>
        <taxon>Pezizomycotina</taxon>
        <taxon>Dothideomycetes</taxon>
        <taxon>Pleosporomycetidae</taxon>
        <taxon>Pleosporales</taxon>
        <taxon>Massarineae</taxon>
        <taxon>Lentitheciaceae</taxon>
        <taxon>Lentithecium</taxon>
    </lineage>
</organism>
<evidence type="ECO:0000313" key="1">
    <source>
        <dbReference type="EMBL" id="KAF2678745.1"/>
    </source>
</evidence>
<gene>
    <name evidence="1" type="ORF">K458DRAFT_408641</name>
</gene>
<evidence type="ECO:0000313" key="2">
    <source>
        <dbReference type="Proteomes" id="UP000799291"/>
    </source>
</evidence>
<protein>
    <submittedName>
        <fullName evidence="1">Uncharacterized protein</fullName>
    </submittedName>
</protein>
<accession>A0A6G1IKS3</accession>
<proteinExistence type="predicted"/>